<reference evidence="5" key="1">
    <citation type="submission" date="2021-04" db="EMBL/GenBank/DDBJ databases">
        <title>Genome seq and assembly of Bacillus sp.</title>
        <authorList>
            <person name="Chhetri G."/>
        </authorList>
    </citation>
    <scope>NUCLEOTIDE SEQUENCE</scope>
    <source>
        <strain evidence="5">RG28</strain>
    </source>
</reference>
<comment type="caution">
    <text evidence="5">The sequence shown here is derived from an EMBL/GenBank/DDBJ whole genome shotgun (WGS) entry which is preliminary data.</text>
</comment>
<dbReference type="InterPro" id="IPR051309">
    <property type="entry name" value="ABCF_ATPase"/>
</dbReference>
<dbReference type="NCBIfam" id="NF000355">
    <property type="entry name" value="ribo_prot_ABC_F"/>
    <property type="match status" value="1"/>
</dbReference>
<protein>
    <submittedName>
        <fullName evidence="5">ABC-F type ribosomal protection protein</fullName>
    </submittedName>
</protein>
<dbReference type="InterPro" id="IPR017871">
    <property type="entry name" value="ABC_transporter-like_CS"/>
</dbReference>
<keyword evidence="1" id="KW-0547">Nucleotide-binding</keyword>
<dbReference type="PANTHER" id="PTHR42855:SF1">
    <property type="entry name" value="ABC TRANSPORTER DOMAIN-CONTAINING PROTEIN"/>
    <property type="match status" value="1"/>
</dbReference>
<evidence type="ECO:0000256" key="2">
    <source>
        <dbReference type="ARBA" id="ARBA00022840"/>
    </source>
</evidence>
<evidence type="ECO:0000256" key="1">
    <source>
        <dbReference type="ARBA" id="ARBA00022741"/>
    </source>
</evidence>
<gene>
    <name evidence="5" type="primary">abc-f</name>
    <name evidence="5" type="ORF">J5Y03_02770</name>
</gene>
<dbReference type="RefSeq" id="WP_209402288.1">
    <property type="nucleotide sequence ID" value="NZ_JAGIYQ010000002.1"/>
</dbReference>
<dbReference type="InterPro" id="IPR003593">
    <property type="entry name" value="AAA+_ATPase"/>
</dbReference>
<evidence type="ECO:0000313" key="6">
    <source>
        <dbReference type="Proteomes" id="UP000682134"/>
    </source>
</evidence>
<feature type="region of interest" description="Disordered" evidence="3">
    <location>
        <begin position="206"/>
        <end position="239"/>
    </location>
</feature>
<dbReference type="Gene3D" id="3.40.50.300">
    <property type="entry name" value="P-loop containing nucleotide triphosphate hydrolases"/>
    <property type="match status" value="3"/>
</dbReference>
<proteinExistence type="predicted"/>
<feature type="domain" description="ABC transporter" evidence="4">
    <location>
        <begin position="287"/>
        <end position="495"/>
    </location>
</feature>
<dbReference type="AlphaFoldDB" id="A0A940NH10"/>
<dbReference type="CDD" id="cd03221">
    <property type="entry name" value="ABCF_EF-3"/>
    <property type="match status" value="2"/>
</dbReference>
<evidence type="ECO:0000313" key="5">
    <source>
        <dbReference type="EMBL" id="MBP0724105.1"/>
    </source>
</evidence>
<dbReference type="Proteomes" id="UP000682134">
    <property type="component" value="Unassembled WGS sequence"/>
</dbReference>
<keyword evidence="6" id="KW-1185">Reference proteome</keyword>
<accession>A0A940NH10</accession>
<dbReference type="PROSITE" id="PS00211">
    <property type="entry name" value="ABC_TRANSPORTER_1"/>
    <property type="match status" value="1"/>
</dbReference>
<evidence type="ECO:0000259" key="4">
    <source>
        <dbReference type="PROSITE" id="PS50893"/>
    </source>
</evidence>
<organism evidence="5 6">
    <name type="scientific">Gottfriedia endophytica</name>
    <dbReference type="NCBI Taxonomy" id="2820819"/>
    <lineage>
        <taxon>Bacteria</taxon>
        <taxon>Bacillati</taxon>
        <taxon>Bacillota</taxon>
        <taxon>Bacilli</taxon>
        <taxon>Bacillales</taxon>
        <taxon>Bacillaceae</taxon>
        <taxon>Gottfriedia</taxon>
    </lineage>
</organism>
<dbReference type="SUPFAM" id="SSF52540">
    <property type="entry name" value="P-loop containing nucleoside triphosphate hydrolases"/>
    <property type="match status" value="2"/>
</dbReference>
<keyword evidence="2" id="KW-0067">ATP-binding</keyword>
<sequence length="538" mass="61238">MLLLAASKIEKSYGDRLIIKVNQLTVYHGERIGIVGKNGEGKSTLLKILANELRPDQGTVQLFCPIAYIPQLEDVDAEEIESKLKRSWGVPKGETMSGGEKTRLKIASALSSEAKLIIADEPTSHLDVNGVEKFEKEMRQFDGGVIIISHDRELLNKVCTSIWEIDSGTIQCYEGNYNDYVDQKQHKKDRKWFEYEQYTKEKHRLEQATLEKSQKSKSLKKAPSRMGNSEARLHKRSVGQKKAKLDKGVKAIQTRITQLEKKEKPKTEEKIIFDINQFKQIHSKTAISFNQVSAKFGARMLFSHLNGAIKPGSKVAIMGFNGAGKSTLLNMIANGNEEIDVAKSVSLGFFHQHLENLDENKTILENVKESSNYSEHLIRTVLSRLQFKREDVHKKVLMLSGGERVKTALVKVFLGNYNVLLLDEPTNYLDLPTIEALQGVLKDYPGTIIFATHDRYFVKNLATHILTIQINNSYLKECDSLHESKKIVTRREKEDYLIAIEMELTETLSKLSMTSNKEEKQLLEVKYLELLRKKQLIE</sequence>
<dbReference type="SMART" id="SM00382">
    <property type="entry name" value="AAA"/>
    <property type="match status" value="2"/>
</dbReference>
<dbReference type="PANTHER" id="PTHR42855">
    <property type="entry name" value="ABC TRANSPORTER ATP-BINDING SUBUNIT"/>
    <property type="match status" value="1"/>
</dbReference>
<dbReference type="Pfam" id="PF00005">
    <property type="entry name" value="ABC_tran"/>
    <property type="match status" value="3"/>
</dbReference>
<dbReference type="PROSITE" id="PS50893">
    <property type="entry name" value="ABC_TRANSPORTER_2"/>
    <property type="match status" value="2"/>
</dbReference>
<feature type="domain" description="ABC transporter" evidence="4">
    <location>
        <begin position="4"/>
        <end position="192"/>
    </location>
</feature>
<dbReference type="GO" id="GO:0005524">
    <property type="term" value="F:ATP binding"/>
    <property type="evidence" value="ECO:0007669"/>
    <property type="project" value="UniProtKB-KW"/>
</dbReference>
<dbReference type="InterPro" id="IPR003439">
    <property type="entry name" value="ABC_transporter-like_ATP-bd"/>
</dbReference>
<dbReference type="InterPro" id="IPR027417">
    <property type="entry name" value="P-loop_NTPase"/>
</dbReference>
<evidence type="ECO:0000256" key="3">
    <source>
        <dbReference type="SAM" id="MobiDB-lite"/>
    </source>
</evidence>
<dbReference type="GO" id="GO:0016887">
    <property type="term" value="F:ATP hydrolysis activity"/>
    <property type="evidence" value="ECO:0007669"/>
    <property type="project" value="InterPro"/>
</dbReference>
<dbReference type="EMBL" id="JAGIYQ010000002">
    <property type="protein sequence ID" value="MBP0724105.1"/>
    <property type="molecule type" value="Genomic_DNA"/>
</dbReference>
<name>A0A940NH10_9BACI</name>